<dbReference type="InterPro" id="IPR027304">
    <property type="entry name" value="Trigger_fact/SurA_dom_sf"/>
</dbReference>
<evidence type="ECO:0000313" key="6">
    <source>
        <dbReference type="Proteomes" id="UP000198648"/>
    </source>
</evidence>
<proteinExistence type="predicted"/>
<keyword evidence="6" id="KW-1185">Reference proteome</keyword>
<accession>A0A1H9B3V7</accession>
<evidence type="ECO:0000313" key="5">
    <source>
        <dbReference type="EMBL" id="SEP82918.1"/>
    </source>
</evidence>
<evidence type="ECO:0000256" key="2">
    <source>
        <dbReference type="PROSITE-ProRule" id="PRU00278"/>
    </source>
</evidence>
<dbReference type="STRING" id="1299341.SAMN05444005_102456"/>
<dbReference type="PROSITE" id="PS50198">
    <property type="entry name" value="PPIC_PPIASE_2"/>
    <property type="match status" value="2"/>
</dbReference>
<dbReference type="Gene3D" id="1.10.4030.10">
    <property type="entry name" value="Porin chaperone SurA, peptide-binding domain"/>
    <property type="match status" value="1"/>
</dbReference>
<dbReference type="PANTHER" id="PTHR47637">
    <property type="entry name" value="CHAPERONE SURA"/>
    <property type="match status" value="1"/>
</dbReference>
<keyword evidence="2" id="KW-0697">Rotamase</keyword>
<dbReference type="GO" id="GO:0003755">
    <property type="term" value="F:peptidyl-prolyl cis-trans isomerase activity"/>
    <property type="evidence" value="ECO:0007669"/>
    <property type="project" value="UniProtKB-KW"/>
</dbReference>
<dbReference type="SUPFAM" id="SSF109998">
    <property type="entry name" value="Triger factor/SurA peptide-binding domain-like"/>
    <property type="match status" value="1"/>
</dbReference>
<name>A0A1H9B3V7_9FLAO</name>
<sequence>MTPLKTMISKFLNKTNLLILAFLLFSVANFAQKKQKVDGVAAVVGDFIVLDSDIDLMYLELKTQGVDVSKITRCELLGKQLEDKLYAHQAIQDSIKVTDDEVQEFMKNQMSTFVEQLGSPEKVYAYFKKKDEQDFNSYFSEIVRQNKLTSQMQRKIVGDVTVTPEEVKQFFNGIPKDEIPTIGAEVEISQIVIKPEVTKEDKQKVIDKLNEIRNDVLNNGASFYSKAVIYTEDESSISSGGFYKMNKKTQFVKEFKDVAFRLNEGEISEPFETEFGYHIILVEKIVGQDIELRHIVMSPKVTTKATNEALAKIEDIKAKIERGDITFEEAAKASSDDKETKTNGGLLLNPRTSEPRFEISKLDPALYNQVNNLKQGDVSKVFLDQDRIGAKFFKIIKINKKTEEHKADYATDYLKIKELALSDKQYKENAKWMEENIEKNYVKINNDYKDCEFSSNWLKK</sequence>
<protein>
    <submittedName>
        <fullName evidence="5">Periplasmic chaperone for outer membrane proteins SurA</fullName>
    </submittedName>
</protein>
<dbReference type="InterPro" id="IPR046357">
    <property type="entry name" value="PPIase_dom_sf"/>
</dbReference>
<evidence type="ECO:0000256" key="3">
    <source>
        <dbReference type="SAM" id="SignalP"/>
    </source>
</evidence>
<keyword evidence="2" id="KW-0413">Isomerase</keyword>
<reference evidence="5 6" key="1">
    <citation type="submission" date="2016-10" db="EMBL/GenBank/DDBJ databases">
        <authorList>
            <person name="de Groot N.N."/>
        </authorList>
    </citation>
    <scope>NUCLEOTIDE SEQUENCE [LARGE SCALE GENOMIC DNA]</scope>
    <source>
        <strain evidence="5 6">DSM 27078</strain>
    </source>
</reference>
<feature type="domain" description="PpiC" evidence="4">
    <location>
        <begin position="287"/>
        <end position="379"/>
    </location>
</feature>
<keyword evidence="1 3" id="KW-0732">Signal</keyword>
<evidence type="ECO:0000259" key="4">
    <source>
        <dbReference type="PROSITE" id="PS50198"/>
    </source>
</evidence>
<organism evidence="5 6">
    <name type="scientific">Flavobacterium urocaniciphilum</name>
    <dbReference type="NCBI Taxonomy" id="1299341"/>
    <lineage>
        <taxon>Bacteria</taxon>
        <taxon>Pseudomonadati</taxon>
        <taxon>Bacteroidota</taxon>
        <taxon>Flavobacteriia</taxon>
        <taxon>Flavobacteriales</taxon>
        <taxon>Flavobacteriaceae</taxon>
        <taxon>Flavobacterium</taxon>
    </lineage>
</organism>
<dbReference type="EMBL" id="FOEI01000002">
    <property type="protein sequence ID" value="SEP82918.1"/>
    <property type="molecule type" value="Genomic_DNA"/>
</dbReference>
<dbReference type="RefSeq" id="WP_245745610.1">
    <property type="nucleotide sequence ID" value="NZ_FOEI01000002.1"/>
</dbReference>
<gene>
    <name evidence="5" type="ORF">SAMN05444005_102456</name>
</gene>
<dbReference type="Gene3D" id="3.10.50.40">
    <property type="match status" value="2"/>
</dbReference>
<dbReference type="PANTHER" id="PTHR47637:SF1">
    <property type="entry name" value="CHAPERONE SURA"/>
    <property type="match status" value="1"/>
</dbReference>
<feature type="chain" id="PRO_5011577037" evidence="3">
    <location>
        <begin position="32"/>
        <end position="460"/>
    </location>
</feature>
<dbReference type="InterPro" id="IPR050280">
    <property type="entry name" value="OMP_Chaperone_SurA"/>
</dbReference>
<feature type="domain" description="PpiC" evidence="4">
    <location>
        <begin position="183"/>
        <end position="284"/>
    </location>
</feature>
<dbReference type="InterPro" id="IPR000297">
    <property type="entry name" value="PPIase_PpiC"/>
</dbReference>
<dbReference type="SUPFAM" id="SSF54534">
    <property type="entry name" value="FKBP-like"/>
    <property type="match status" value="2"/>
</dbReference>
<dbReference type="Pfam" id="PF00639">
    <property type="entry name" value="Rotamase"/>
    <property type="match status" value="2"/>
</dbReference>
<feature type="signal peptide" evidence="3">
    <location>
        <begin position="1"/>
        <end position="31"/>
    </location>
</feature>
<dbReference type="AlphaFoldDB" id="A0A1H9B3V7"/>
<dbReference type="Proteomes" id="UP000198648">
    <property type="component" value="Unassembled WGS sequence"/>
</dbReference>
<evidence type="ECO:0000256" key="1">
    <source>
        <dbReference type="ARBA" id="ARBA00022729"/>
    </source>
</evidence>